<reference evidence="1" key="1">
    <citation type="submission" date="2023-11" db="EMBL/GenBank/DDBJ databases">
        <title>Gracilibacillus pellucida a moderately halophilic bacterium isolated from saline soil in Xinjiang province.</title>
        <authorList>
            <person name="Zhang Z."/>
            <person name="Tan F."/>
            <person name="Wang Y."/>
            <person name="Xia M."/>
        </authorList>
    </citation>
    <scope>NUCLEOTIDE SEQUENCE</scope>
    <source>
        <strain evidence="1">S3-1-1</strain>
    </source>
</reference>
<organism evidence="1 2">
    <name type="scientific">Gracilibacillus pellucidus</name>
    <dbReference type="NCBI Taxonomy" id="3095368"/>
    <lineage>
        <taxon>Bacteria</taxon>
        <taxon>Bacillati</taxon>
        <taxon>Bacillota</taxon>
        <taxon>Bacilli</taxon>
        <taxon>Bacillales</taxon>
        <taxon>Bacillaceae</taxon>
        <taxon>Gracilibacillus</taxon>
    </lineage>
</organism>
<evidence type="ECO:0000313" key="2">
    <source>
        <dbReference type="Proteomes" id="UP001277972"/>
    </source>
</evidence>
<name>A0ACC6M305_9BACI</name>
<evidence type="ECO:0000313" key="1">
    <source>
        <dbReference type="EMBL" id="MDX8045322.1"/>
    </source>
</evidence>
<comment type="caution">
    <text evidence="1">The sequence shown here is derived from an EMBL/GenBank/DDBJ whole genome shotgun (WGS) entry which is preliminary data.</text>
</comment>
<gene>
    <name evidence="1" type="ORF">SH601_04905</name>
</gene>
<protein>
    <submittedName>
        <fullName evidence="1">Sulfatase-like hydrolase/transferase</fullName>
    </submittedName>
</protein>
<sequence>MNPPNILMITLDQWRYDWLGYAGKISIETPRIDSLIKGGTYFSQTVCNGSTCVPSRAAIYSGIYPHRLGVLTNEHTYPLKQQTFFQALRQNGYYVGGFGKLEFQKSKADYGEHGDSPVNYHLGFTHPFEVEGKMTSAKSKGEKLIGPYQRYLSRKGKLSSHIKEYKEREEKPIFYTKCSPHNPEDTLDQFIFDQAEGFIKSRSEDRPWFCGVNFVSPHDPWNATEEWFHRYKESDFPHSISSNLNDEMKPLWVRKRQETFRDGLTSEKMNDVKRHYAGMISYMDYLIGRLVDTLVECQFDQNTIIIITSDHGEMLGDHGLFRKQVMYEGSVRVPLVIVDPRKDQVEKVDKLTELVDLFPTILAFADIHSSQKIDGKSLLPLLTNENAQHKEEQLSLWENTEMLRTNQYKYIRNFNDQDELYDLIQDPFELHNIIEEENAVSQNMHKRLLELKGNN</sequence>
<keyword evidence="2" id="KW-1185">Reference proteome</keyword>
<proteinExistence type="predicted"/>
<dbReference type="EMBL" id="JAWZSR010000002">
    <property type="protein sequence ID" value="MDX8045322.1"/>
    <property type="molecule type" value="Genomic_DNA"/>
</dbReference>
<accession>A0ACC6M305</accession>
<dbReference type="Proteomes" id="UP001277972">
    <property type="component" value="Unassembled WGS sequence"/>
</dbReference>